<evidence type="ECO:0008006" key="4">
    <source>
        <dbReference type="Google" id="ProtNLM"/>
    </source>
</evidence>
<name>F7XVH7_MIDMI</name>
<gene>
    <name evidence="2" type="ordered locus">midi_00366</name>
</gene>
<dbReference type="AlphaFoldDB" id="F7XVH7"/>
<organism evidence="2 3">
    <name type="scientific">Midichloria mitochondrii (strain IricVA)</name>
    <dbReference type="NCBI Taxonomy" id="696127"/>
    <lineage>
        <taxon>Bacteria</taxon>
        <taxon>Pseudomonadati</taxon>
        <taxon>Pseudomonadota</taxon>
        <taxon>Alphaproteobacteria</taxon>
        <taxon>Rickettsiales</taxon>
        <taxon>Candidatus Midichloriaceae</taxon>
        <taxon>Candidatus Midichloria</taxon>
    </lineage>
</organism>
<feature type="compositionally biased region" description="Basic and acidic residues" evidence="1">
    <location>
        <begin position="29"/>
        <end position="44"/>
    </location>
</feature>
<dbReference type="HOGENOM" id="CLU_2479911_0_0_5"/>
<sequence>MNKNYLLIFTMLFLTSCSGFPSYSGRYQDNSRDFEEKREPRDNQRIAGLKKNPIIIPDSTVKVGTAAKQNSQNPPPSKTGRILSKDA</sequence>
<protein>
    <recommendedName>
        <fullName evidence="4">Lipoprotein</fullName>
    </recommendedName>
</protein>
<feature type="region of interest" description="Disordered" evidence="1">
    <location>
        <begin position="23"/>
        <end position="45"/>
    </location>
</feature>
<evidence type="ECO:0000313" key="2">
    <source>
        <dbReference type="EMBL" id="AEI88676.1"/>
    </source>
</evidence>
<keyword evidence="3" id="KW-1185">Reference proteome</keyword>
<evidence type="ECO:0000313" key="3">
    <source>
        <dbReference type="Proteomes" id="UP000006639"/>
    </source>
</evidence>
<proteinExistence type="predicted"/>
<dbReference type="KEGG" id="mmn:midi_00366"/>
<dbReference type="Proteomes" id="UP000006639">
    <property type="component" value="Chromosome"/>
</dbReference>
<dbReference type="RefSeq" id="WP_013950888.1">
    <property type="nucleotide sequence ID" value="NC_015722.1"/>
</dbReference>
<dbReference type="PROSITE" id="PS51257">
    <property type="entry name" value="PROKAR_LIPOPROTEIN"/>
    <property type="match status" value="1"/>
</dbReference>
<reference evidence="2 3" key="1">
    <citation type="journal article" date="2011" name="Mol. Biol. Evol.">
        <title>Phylogenomic evidence for the presence of a flagellum and cbb3 oxidase in the free-living mitochondrial ancestor.</title>
        <authorList>
            <person name="Sassera D."/>
            <person name="Lo N."/>
            <person name="Epis S."/>
            <person name="D'Auria G."/>
            <person name="Montagna M."/>
            <person name="Comandatore F."/>
            <person name="Horner D."/>
            <person name="Pereto J."/>
            <person name="Luciano A.M."/>
            <person name="Franciosi F."/>
            <person name="Ferri E."/>
            <person name="Crotti E."/>
            <person name="Bazzocchi C."/>
            <person name="Daffonchio D."/>
            <person name="Sacchi L."/>
            <person name="Moya A."/>
            <person name="Latorre A."/>
            <person name="Bandi C."/>
        </authorList>
    </citation>
    <scope>NUCLEOTIDE SEQUENCE [LARGE SCALE GENOMIC DNA]</scope>
    <source>
        <strain evidence="2 3">IricVA</strain>
    </source>
</reference>
<accession>F7XVH7</accession>
<evidence type="ECO:0000256" key="1">
    <source>
        <dbReference type="SAM" id="MobiDB-lite"/>
    </source>
</evidence>
<dbReference type="EMBL" id="CP002130">
    <property type="protein sequence ID" value="AEI88676.1"/>
    <property type="molecule type" value="Genomic_DNA"/>
</dbReference>
<feature type="region of interest" description="Disordered" evidence="1">
    <location>
        <begin position="63"/>
        <end position="87"/>
    </location>
</feature>